<sequence length="234" mass="27792">MEEGKQKSKKPVYKRWWFWLGAFILFGFIVGQTSDNEEQPDQAEAQEKQEEQENQKEQEKEEQKKVEEEEKEKKKEEEKKKENEEKERKANRTTAEALEEDSKNVDEASMDGGKLTLKHNPGTVWNESSFMATVYDMFEDAKTAFDDEEIDSVAIEIETTMTDEKGNESVDPVIKYNYSREAFEELNYENFTNMAYAEEWRILREADYYYIHPGIYKNLKDKYKDNLNVEGFRE</sequence>
<dbReference type="EMBL" id="BMOS01000031">
    <property type="protein sequence ID" value="GGN64595.1"/>
    <property type="molecule type" value="Genomic_DNA"/>
</dbReference>
<comment type="caution">
    <text evidence="3">The sequence shown here is derived from an EMBL/GenBank/DDBJ whole genome shotgun (WGS) entry which is preliminary data.</text>
</comment>
<dbReference type="Proteomes" id="UP000624041">
    <property type="component" value="Unassembled WGS sequence"/>
</dbReference>
<gene>
    <name evidence="3" type="ORF">GCM10007971_32640</name>
</gene>
<proteinExistence type="predicted"/>
<organism evidence="3 4">
    <name type="scientific">Oceanobacillus indicireducens</name>
    <dbReference type="NCBI Taxonomy" id="1004261"/>
    <lineage>
        <taxon>Bacteria</taxon>
        <taxon>Bacillati</taxon>
        <taxon>Bacillota</taxon>
        <taxon>Bacilli</taxon>
        <taxon>Bacillales</taxon>
        <taxon>Bacillaceae</taxon>
        <taxon>Oceanobacillus</taxon>
    </lineage>
</organism>
<feature type="compositionally biased region" description="Basic and acidic residues" evidence="1">
    <location>
        <begin position="45"/>
        <end position="90"/>
    </location>
</feature>
<dbReference type="AlphaFoldDB" id="A0A917Y3G0"/>
<evidence type="ECO:0000256" key="2">
    <source>
        <dbReference type="SAM" id="Phobius"/>
    </source>
</evidence>
<name>A0A917Y3G0_9BACI</name>
<reference evidence="3" key="1">
    <citation type="journal article" date="2014" name="Int. J. Syst. Evol. Microbiol.">
        <title>Complete genome sequence of Corynebacterium casei LMG S-19264T (=DSM 44701T), isolated from a smear-ripened cheese.</title>
        <authorList>
            <consortium name="US DOE Joint Genome Institute (JGI-PGF)"/>
            <person name="Walter F."/>
            <person name="Albersmeier A."/>
            <person name="Kalinowski J."/>
            <person name="Ruckert C."/>
        </authorList>
    </citation>
    <scope>NUCLEOTIDE SEQUENCE</scope>
    <source>
        <strain evidence="3">JCM 17251</strain>
    </source>
</reference>
<accession>A0A917Y3G0</accession>
<keyword evidence="2" id="KW-0812">Transmembrane</keyword>
<evidence type="ECO:0000313" key="4">
    <source>
        <dbReference type="Proteomes" id="UP000624041"/>
    </source>
</evidence>
<protein>
    <submittedName>
        <fullName evidence="3">Uncharacterized protein</fullName>
    </submittedName>
</protein>
<evidence type="ECO:0000313" key="3">
    <source>
        <dbReference type="EMBL" id="GGN64595.1"/>
    </source>
</evidence>
<evidence type="ECO:0000256" key="1">
    <source>
        <dbReference type="SAM" id="MobiDB-lite"/>
    </source>
</evidence>
<feature type="transmembrane region" description="Helical" evidence="2">
    <location>
        <begin position="12"/>
        <end position="31"/>
    </location>
</feature>
<feature type="region of interest" description="Disordered" evidence="1">
    <location>
        <begin position="35"/>
        <end position="117"/>
    </location>
</feature>
<dbReference type="RefSeq" id="WP_188858926.1">
    <property type="nucleotide sequence ID" value="NZ_BMOS01000031.1"/>
</dbReference>
<reference evidence="3" key="2">
    <citation type="submission" date="2020-09" db="EMBL/GenBank/DDBJ databases">
        <authorList>
            <person name="Sun Q."/>
            <person name="Ohkuma M."/>
        </authorList>
    </citation>
    <scope>NUCLEOTIDE SEQUENCE</scope>
    <source>
        <strain evidence="3">JCM 17251</strain>
    </source>
</reference>
<keyword evidence="2" id="KW-1133">Transmembrane helix</keyword>
<keyword evidence="2" id="KW-0472">Membrane</keyword>
<keyword evidence="4" id="KW-1185">Reference proteome</keyword>